<dbReference type="EMBL" id="JAMOIL010000023">
    <property type="protein sequence ID" value="MCM0621780.1"/>
    <property type="molecule type" value="Genomic_DNA"/>
</dbReference>
<comment type="caution">
    <text evidence="3">The sequence shown here is derived from an EMBL/GenBank/DDBJ whole genome shotgun (WGS) entry which is preliminary data.</text>
</comment>
<dbReference type="Proteomes" id="UP001139485">
    <property type="component" value="Unassembled WGS sequence"/>
</dbReference>
<name>A0A9X2D9E1_9ACTN</name>
<keyword evidence="2" id="KW-0812">Transmembrane</keyword>
<keyword evidence="2" id="KW-0472">Membrane</keyword>
<evidence type="ECO:0000256" key="2">
    <source>
        <dbReference type="SAM" id="Phobius"/>
    </source>
</evidence>
<proteinExistence type="predicted"/>
<sequence length="308" mass="32243">MVETPDGDSPGYRPPEEPGYARLDDFKLDLRSAVALGGPNHQLPKVRSIAAVIGTSISTVSNALNVDDKSVPSEETVRGLATAYDHPRLGYWLERRAHIAAQTRGTGPASEIAPTSDPDAASSDPTGSSPRPRHEWVALLLTVTAILCATAAAMALWSGARPGPPSERPGTPTSSLSDATGETAAAARRGPADYSDPVAAGCVDAGSQRLKTVVVKSVGLVSLVHSASCDAYWARAERTDGKQVGNHVDLSITARGSNREPAVANDPDAATVYTYLLTGGDASGFCVAATFWVDEESFKSPRFCVDKQ</sequence>
<evidence type="ECO:0000313" key="4">
    <source>
        <dbReference type="Proteomes" id="UP001139485"/>
    </source>
</evidence>
<feature type="transmembrane region" description="Helical" evidence="2">
    <location>
        <begin position="136"/>
        <end position="157"/>
    </location>
</feature>
<dbReference type="RefSeq" id="WP_250828120.1">
    <property type="nucleotide sequence ID" value="NZ_JAMOIL010000023.1"/>
</dbReference>
<accession>A0A9X2D9E1</accession>
<dbReference type="AlphaFoldDB" id="A0A9X2D9E1"/>
<feature type="region of interest" description="Disordered" evidence="1">
    <location>
        <begin position="159"/>
        <end position="192"/>
    </location>
</feature>
<protein>
    <submittedName>
        <fullName evidence="3">DUF2690 domain-containing protein</fullName>
    </submittedName>
</protein>
<keyword evidence="4" id="KW-1185">Reference proteome</keyword>
<gene>
    <name evidence="3" type="ORF">M8330_15935</name>
</gene>
<keyword evidence="2" id="KW-1133">Transmembrane helix</keyword>
<feature type="compositionally biased region" description="Low complexity" evidence="1">
    <location>
        <begin position="179"/>
        <end position="189"/>
    </location>
</feature>
<reference evidence="3" key="1">
    <citation type="submission" date="2022-05" db="EMBL/GenBank/DDBJ databases">
        <authorList>
            <person name="Tuo L."/>
        </authorList>
    </citation>
    <scope>NUCLEOTIDE SEQUENCE</scope>
    <source>
        <strain evidence="3">BSK12Z-4</strain>
    </source>
</reference>
<feature type="region of interest" description="Disordered" evidence="1">
    <location>
        <begin position="102"/>
        <end position="132"/>
    </location>
</feature>
<evidence type="ECO:0000256" key="1">
    <source>
        <dbReference type="SAM" id="MobiDB-lite"/>
    </source>
</evidence>
<organism evidence="3 4">
    <name type="scientific">Nocardioides bruguierae</name>
    <dbReference type="NCBI Taxonomy" id="2945102"/>
    <lineage>
        <taxon>Bacteria</taxon>
        <taxon>Bacillati</taxon>
        <taxon>Actinomycetota</taxon>
        <taxon>Actinomycetes</taxon>
        <taxon>Propionibacteriales</taxon>
        <taxon>Nocardioidaceae</taxon>
        <taxon>Nocardioides</taxon>
    </lineage>
</organism>
<evidence type="ECO:0000313" key="3">
    <source>
        <dbReference type="EMBL" id="MCM0621780.1"/>
    </source>
</evidence>